<evidence type="ECO:0000313" key="2">
    <source>
        <dbReference type="EMBL" id="CAF1039084.1"/>
    </source>
</evidence>
<sequence>MPILESFDENEDISSFIFCKIESLIVHTNDENTDENNEEETESKKFQEAMKKFQKLFKLNHSDKLVNYYSCSYSKNRVPRQGWMYLSMNHICFYSYLMGKEAKIIIPYTDIMNIEKVSSLLSTAIKITTRNGDYTFYMFINIDETYKLIQQLTNFAVQNLLSKSQEYKKDLLPQLDKQNASKIVSHLKRDLDAKSRSEIFRNMFRLQNGEMLDGNVVCSLWAPYNKRYIRGKIYVSPNYVCFASKVPKEVELTIPIREIYLVEKPTSNSSLTRRDNDDEYDLQRSLVITNKNKENFLFSGFLERDMIIQKISDMLLNNQEGAVPPVDIDNENNGFEQTSPLMELFSKGYTDEKRVRESTKEAEWKSHFSEYGR</sequence>
<feature type="domain" description="GRAM" evidence="1">
    <location>
        <begin position="51"/>
        <end position="118"/>
    </location>
</feature>
<dbReference type="OrthoDB" id="17687at2759"/>
<dbReference type="SMART" id="SM00568">
    <property type="entry name" value="GRAM"/>
    <property type="match status" value="2"/>
</dbReference>
<name>A0A814JR84_9BILA</name>
<gene>
    <name evidence="2" type="ORF">OXX778_LOCUS18257</name>
</gene>
<dbReference type="PANTHER" id="PTHR47666">
    <property type="entry name" value="PROTEIN VASCULAR ASSOCIATED DEATH 1, CHLOROPLASTIC"/>
    <property type="match status" value="1"/>
</dbReference>
<dbReference type="InterPro" id="IPR004182">
    <property type="entry name" value="GRAM"/>
</dbReference>
<dbReference type="EMBL" id="CAJNOC010004973">
    <property type="protein sequence ID" value="CAF1039084.1"/>
    <property type="molecule type" value="Genomic_DNA"/>
</dbReference>
<dbReference type="AlphaFoldDB" id="A0A814JR84"/>
<reference evidence="2" key="1">
    <citation type="submission" date="2021-02" db="EMBL/GenBank/DDBJ databases">
        <authorList>
            <person name="Nowell W R."/>
        </authorList>
    </citation>
    <scope>NUCLEOTIDE SEQUENCE</scope>
    <source>
        <strain evidence="2">Ploen Becks lab</strain>
    </source>
</reference>
<dbReference type="Pfam" id="PF02893">
    <property type="entry name" value="GRAM"/>
    <property type="match status" value="2"/>
</dbReference>
<comment type="caution">
    <text evidence="2">The sequence shown here is derived from an EMBL/GenBank/DDBJ whole genome shotgun (WGS) entry which is preliminary data.</text>
</comment>
<dbReference type="FunFam" id="2.30.29.30:FF:000013">
    <property type="entry name" value="Putative TBC1 domain family member 8B"/>
    <property type="match status" value="1"/>
</dbReference>
<keyword evidence="3" id="KW-1185">Reference proteome</keyword>
<organism evidence="2 3">
    <name type="scientific">Brachionus calyciflorus</name>
    <dbReference type="NCBI Taxonomy" id="104777"/>
    <lineage>
        <taxon>Eukaryota</taxon>
        <taxon>Metazoa</taxon>
        <taxon>Spiralia</taxon>
        <taxon>Gnathifera</taxon>
        <taxon>Rotifera</taxon>
        <taxon>Eurotatoria</taxon>
        <taxon>Monogononta</taxon>
        <taxon>Pseudotrocha</taxon>
        <taxon>Ploima</taxon>
        <taxon>Brachionidae</taxon>
        <taxon>Brachionus</taxon>
    </lineage>
</organism>
<feature type="domain" description="GRAM" evidence="1">
    <location>
        <begin position="198"/>
        <end position="266"/>
    </location>
</feature>
<dbReference type="Proteomes" id="UP000663879">
    <property type="component" value="Unassembled WGS sequence"/>
</dbReference>
<dbReference type="Gene3D" id="2.30.29.30">
    <property type="entry name" value="Pleckstrin-homology domain (PH domain)/Phosphotyrosine-binding domain (PTB)"/>
    <property type="match status" value="2"/>
</dbReference>
<accession>A0A814JR84</accession>
<evidence type="ECO:0000259" key="1">
    <source>
        <dbReference type="SMART" id="SM00568"/>
    </source>
</evidence>
<protein>
    <recommendedName>
        <fullName evidence="1">GRAM domain-containing protein</fullName>
    </recommendedName>
</protein>
<dbReference type="PANTHER" id="PTHR47666:SF1">
    <property type="entry name" value="PROTEIN VASCULAR ASSOCIATED DEATH 1, CHLOROPLASTIC"/>
    <property type="match status" value="1"/>
</dbReference>
<dbReference type="InterPro" id="IPR011993">
    <property type="entry name" value="PH-like_dom_sf"/>
</dbReference>
<proteinExistence type="predicted"/>
<evidence type="ECO:0000313" key="3">
    <source>
        <dbReference type="Proteomes" id="UP000663879"/>
    </source>
</evidence>